<evidence type="ECO:0000313" key="11">
    <source>
        <dbReference type="Proteomes" id="UP001348641"/>
    </source>
</evidence>
<feature type="transmembrane region" description="Helical" evidence="8">
    <location>
        <begin position="249"/>
        <end position="268"/>
    </location>
</feature>
<keyword evidence="5 8" id="KW-1133">Transmembrane helix</keyword>
<dbReference type="Pfam" id="PF01694">
    <property type="entry name" value="Rhomboid"/>
    <property type="match status" value="1"/>
</dbReference>
<name>A0ABU7KN96_9ACTN</name>
<feature type="domain" description="Peptidase S54 rhomboid" evidence="9">
    <location>
        <begin position="136"/>
        <end position="266"/>
    </location>
</feature>
<dbReference type="EMBL" id="JAUUCC010000019">
    <property type="protein sequence ID" value="MEE2050747.1"/>
    <property type="molecule type" value="Genomic_DNA"/>
</dbReference>
<keyword evidence="10" id="KW-0645">Protease</keyword>
<dbReference type="PANTHER" id="PTHR43731">
    <property type="entry name" value="RHOMBOID PROTEASE"/>
    <property type="match status" value="1"/>
</dbReference>
<comment type="similarity">
    <text evidence="2">Belongs to the peptidase S54 family.</text>
</comment>
<dbReference type="InterPro" id="IPR050925">
    <property type="entry name" value="Rhomboid_protease_S54"/>
</dbReference>
<evidence type="ECO:0000256" key="4">
    <source>
        <dbReference type="ARBA" id="ARBA00022801"/>
    </source>
</evidence>
<feature type="transmembrane region" description="Helical" evidence="8">
    <location>
        <begin position="82"/>
        <end position="101"/>
    </location>
</feature>
<dbReference type="GO" id="GO:0008233">
    <property type="term" value="F:peptidase activity"/>
    <property type="evidence" value="ECO:0007669"/>
    <property type="project" value="UniProtKB-KW"/>
</dbReference>
<evidence type="ECO:0000256" key="6">
    <source>
        <dbReference type="ARBA" id="ARBA00023136"/>
    </source>
</evidence>
<feature type="transmembrane region" description="Helical" evidence="8">
    <location>
        <begin position="138"/>
        <end position="165"/>
    </location>
</feature>
<feature type="region of interest" description="Disordered" evidence="7">
    <location>
        <begin position="1"/>
        <end position="24"/>
    </location>
</feature>
<feature type="transmembrane region" description="Helical" evidence="8">
    <location>
        <begin position="226"/>
        <end position="243"/>
    </location>
</feature>
<comment type="caution">
    <text evidence="10">The sequence shown here is derived from an EMBL/GenBank/DDBJ whole genome shotgun (WGS) entry which is preliminary data.</text>
</comment>
<dbReference type="Proteomes" id="UP001348641">
    <property type="component" value="Unassembled WGS sequence"/>
</dbReference>
<dbReference type="GO" id="GO:0006508">
    <property type="term" value="P:proteolysis"/>
    <property type="evidence" value="ECO:0007669"/>
    <property type="project" value="UniProtKB-KW"/>
</dbReference>
<reference evidence="10 11" key="1">
    <citation type="submission" date="2023-07" db="EMBL/GenBank/DDBJ databases">
        <authorList>
            <person name="Girao M."/>
            <person name="Carvalho M.F."/>
        </authorList>
    </citation>
    <scope>NUCLEOTIDE SEQUENCE [LARGE SCALE GENOMIC DNA]</scope>
    <source>
        <strain evidence="10 11">66/93</strain>
    </source>
</reference>
<evidence type="ECO:0000256" key="1">
    <source>
        <dbReference type="ARBA" id="ARBA00004141"/>
    </source>
</evidence>
<dbReference type="EC" id="3.4.21.-" evidence="10"/>
<accession>A0ABU7KN96</accession>
<evidence type="ECO:0000256" key="2">
    <source>
        <dbReference type="ARBA" id="ARBA00009045"/>
    </source>
</evidence>
<dbReference type="InterPro" id="IPR035952">
    <property type="entry name" value="Rhomboid-like_sf"/>
</dbReference>
<dbReference type="RefSeq" id="WP_330157939.1">
    <property type="nucleotide sequence ID" value="NZ_BAAAJA010000031.1"/>
</dbReference>
<organism evidence="10 11">
    <name type="scientific">Nocardiopsis tropica</name>
    <dbReference type="NCBI Taxonomy" id="109330"/>
    <lineage>
        <taxon>Bacteria</taxon>
        <taxon>Bacillati</taxon>
        <taxon>Actinomycetota</taxon>
        <taxon>Actinomycetes</taxon>
        <taxon>Streptosporangiales</taxon>
        <taxon>Nocardiopsidaceae</taxon>
        <taxon>Nocardiopsis</taxon>
    </lineage>
</organism>
<dbReference type="PANTHER" id="PTHR43731:SF14">
    <property type="entry name" value="PRESENILIN-ASSOCIATED RHOMBOID-LIKE PROTEIN, MITOCHONDRIAL"/>
    <property type="match status" value="1"/>
</dbReference>
<evidence type="ECO:0000256" key="7">
    <source>
        <dbReference type="SAM" id="MobiDB-lite"/>
    </source>
</evidence>
<keyword evidence="6 8" id="KW-0472">Membrane</keyword>
<dbReference type="SUPFAM" id="SSF57845">
    <property type="entry name" value="B-box zinc-binding domain"/>
    <property type="match status" value="1"/>
</dbReference>
<evidence type="ECO:0000259" key="9">
    <source>
        <dbReference type="Pfam" id="PF01694"/>
    </source>
</evidence>
<dbReference type="Gene3D" id="1.20.1540.10">
    <property type="entry name" value="Rhomboid-like"/>
    <property type="match status" value="1"/>
</dbReference>
<sequence length="306" mass="32210">MTAPPPPSGAAPEPGPTAPRTCYRHPDRETGVSCTRCERPICPDCMVEASVGFQCPRCVAEGNRGVRRARTPFGGRTVVKPYVTWTLLGLMAAGFIAQLGTSDPIGQAGYSGLVREFAMLGFGRWEDGTLRGVMTGEWYRLITAAFLHGSIFHLLFNGYALYVLGTQLERWLGHGRFLALWVVGALSGSVLSLLAAPTQLSVGASGAIFALFGAVLVIGKRLGLDMRMVLVLMGVNLVLTFVVPNISWTAHIGGLVAGLAVGAVFAYLPGRQAKASSRTLTHALLVAALVALLAVLVAAAPVIVLG</sequence>
<comment type="subcellular location">
    <subcellularLocation>
        <location evidence="1">Membrane</location>
        <topology evidence="1">Multi-pass membrane protein</topology>
    </subcellularLocation>
</comment>
<dbReference type="InterPro" id="IPR022764">
    <property type="entry name" value="Peptidase_S54_rhomboid_dom"/>
</dbReference>
<protein>
    <submittedName>
        <fullName evidence="10">Rhomboid family intramembrane serine protease</fullName>
        <ecNumber evidence="10">3.4.21.-</ecNumber>
    </submittedName>
</protein>
<feature type="transmembrane region" description="Helical" evidence="8">
    <location>
        <begin position="177"/>
        <end position="196"/>
    </location>
</feature>
<evidence type="ECO:0000313" key="10">
    <source>
        <dbReference type="EMBL" id="MEE2050747.1"/>
    </source>
</evidence>
<feature type="transmembrane region" description="Helical" evidence="8">
    <location>
        <begin position="202"/>
        <end position="219"/>
    </location>
</feature>
<evidence type="ECO:0000256" key="8">
    <source>
        <dbReference type="SAM" id="Phobius"/>
    </source>
</evidence>
<feature type="compositionally biased region" description="Pro residues" evidence="7">
    <location>
        <begin position="1"/>
        <end position="17"/>
    </location>
</feature>
<keyword evidence="4 10" id="KW-0378">Hydrolase</keyword>
<dbReference type="SUPFAM" id="SSF144091">
    <property type="entry name" value="Rhomboid-like"/>
    <property type="match status" value="1"/>
</dbReference>
<keyword evidence="3 8" id="KW-0812">Transmembrane</keyword>
<evidence type="ECO:0000256" key="3">
    <source>
        <dbReference type="ARBA" id="ARBA00022692"/>
    </source>
</evidence>
<feature type="transmembrane region" description="Helical" evidence="8">
    <location>
        <begin position="280"/>
        <end position="304"/>
    </location>
</feature>
<evidence type="ECO:0000256" key="5">
    <source>
        <dbReference type="ARBA" id="ARBA00022989"/>
    </source>
</evidence>
<gene>
    <name evidence="10" type="ORF">Q8A49_09575</name>
</gene>
<proteinExistence type="inferred from homology"/>